<dbReference type="OrthoDB" id="10331637at2759"/>
<organism evidence="1 3">
    <name type="scientific">Neospora caninum (strain Liverpool)</name>
    <dbReference type="NCBI Taxonomy" id="572307"/>
    <lineage>
        <taxon>Eukaryota</taxon>
        <taxon>Sar</taxon>
        <taxon>Alveolata</taxon>
        <taxon>Apicomplexa</taxon>
        <taxon>Conoidasida</taxon>
        <taxon>Coccidia</taxon>
        <taxon>Eucoccidiorida</taxon>
        <taxon>Eimeriorina</taxon>
        <taxon>Sarcocystidae</taxon>
        <taxon>Neospora</taxon>
    </lineage>
</organism>
<evidence type="ECO:0000313" key="2">
    <source>
        <dbReference type="EMBL" id="CEL64088.1"/>
    </source>
</evidence>
<dbReference type="EMBL" id="FR823380">
    <property type="protein sequence ID" value="CBZ49509.1"/>
    <property type="molecule type" value="Genomic_DNA"/>
</dbReference>
<reference evidence="2" key="4">
    <citation type="journal article" date="2015" name="PLoS ONE">
        <title>Comprehensive Evaluation of Toxoplasma gondii VEG and Neospora caninum LIV Genomes with Tachyzoite Stage Transcriptome and Proteome Defines Novel Transcript Features.</title>
        <authorList>
            <person name="Ramaprasad A."/>
            <person name="Mourier T."/>
            <person name="Naeem R."/>
            <person name="Malas T.B."/>
            <person name="Moussa E."/>
            <person name="Panigrahi A."/>
            <person name="Vermont S.J."/>
            <person name="Otto T.D."/>
            <person name="Wastling J."/>
            <person name="Pain A."/>
        </authorList>
    </citation>
    <scope>NUCLEOTIDE SEQUENCE</scope>
    <source>
        <strain evidence="2">Liverpool</strain>
    </source>
</reference>
<dbReference type="EMBL" id="LN714474">
    <property type="protein sequence ID" value="CEL64088.1"/>
    <property type="molecule type" value="Genomic_DNA"/>
</dbReference>
<dbReference type="InParanoid" id="F0V718"/>
<proteinExistence type="predicted"/>
<gene>
    <name evidence="2" type="ORF">BN1204_000070</name>
    <name evidence="1" type="ORF">NCLIV_000070</name>
</gene>
<reference evidence="1" key="2">
    <citation type="submission" date="2011-03" db="EMBL/GenBank/DDBJ databases">
        <title>Comparative genomics and transcriptomics of Neospora caninum and Toxoplasma gondii.</title>
        <authorList>
            <person name="Reid A.J."/>
            <person name="Sohal A."/>
            <person name="Harris D."/>
            <person name="Quail M."/>
            <person name="Sanders M."/>
            <person name="Berriman M."/>
            <person name="Wastling J.M."/>
            <person name="Pain A."/>
        </authorList>
    </citation>
    <scope>NUCLEOTIDE SEQUENCE</scope>
    <source>
        <strain evidence="1">Liverpool</strain>
    </source>
</reference>
<evidence type="ECO:0000313" key="3">
    <source>
        <dbReference type="Proteomes" id="UP000007494"/>
    </source>
</evidence>
<protein>
    <submittedName>
        <fullName evidence="1">Uncharacterized protein</fullName>
    </submittedName>
</protein>
<dbReference type="GeneID" id="13440533"/>
<evidence type="ECO:0000313" key="1">
    <source>
        <dbReference type="EMBL" id="CBZ49509.1"/>
    </source>
</evidence>
<keyword evidence="3" id="KW-1185">Reference proteome</keyword>
<dbReference type="OMA" id="GNYFCSP"/>
<sequence>MGLFRKRRSNGPAFPNQVCARSGSVCCNNPAYEILLSSRPVQQTGYDPLVNALVQENIYYQQLLAEQQEQLSMMAPYQNIQCSPFWSEPEPYWHSGTTYGNYFCSPGACWQVDEDEVIQNEEWSY</sequence>
<dbReference type="Proteomes" id="UP000007494">
    <property type="component" value="Chromosome Ia"/>
</dbReference>
<reference evidence="3" key="3">
    <citation type="journal article" date="2012" name="PLoS Pathog.">
        <title>Comparative genomics of the apicomplexan parasites Toxoplasma gondii and Neospora caninum: Coccidia differing in host range and transmission strategy.</title>
        <authorList>
            <person name="Reid A.J."/>
            <person name="Vermont S.J."/>
            <person name="Cotton J.A."/>
            <person name="Harris D."/>
            <person name="Hill-Cawthorne G.A."/>
            <person name="Konen-Waisman S."/>
            <person name="Latham S.M."/>
            <person name="Mourier T."/>
            <person name="Norton R."/>
            <person name="Quail M.A."/>
            <person name="Sanders M."/>
            <person name="Shanmugam D."/>
            <person name="Sohal A."/>
            <person name="Wasmuth J.D."/>
            <person name="Brunk B."/>
            <person name="Grigg M.E."/>
            <person name="Howard J.C."/>
            <person name="Parkinson J."/>
            <person name="Roos D.S."/>
            <person name="Trees A.J."/>
            <person name="Berriman M."/>
            <person name="Pain A."/>
            <person name="Wastling J.M."/>
        </authorList>
    </citation>
    <scope>NUCLEOTIDE SEQUENCE [LARGE SCALE GENOMIC DNA]</scope>
    <source>
        <strain evidence="3">Liverpool</strain>
    </source>
</reference>
<dbReference type="eggNOG" id="ENOG502R0IG">
    <property type="taxonomic scope" value="Eukaryota"/>
</dbReference>
<reference evidence="1" key="1">
    <citation type="submission" date="2011-02" db="EMBL/GenBank/DDBJ databases">
        <authorList>
            <person name="Aslett M."/>
        </authorList>
    </citation>
    <scope>NUCLEOTIDE SEQUENCE</scope>
    <source>
        <strain evidence="1">Liverpool</strain>
    </source>
</reference>
<accession>F0V718</accession>
<dbReference type="RefSeq" id="XP_003879544.1">
    <property type="nucleotide sequence ID" value="XM_003879495.1"/>
</dbReference>
<dbReference type="VEuPathDB" id="ToxoDB:NCLIV_000070"/>
<dbReference type="AlphaFoldDB" id="F0V718"/>
<name>F0V718_NEOCL</name>